<reference evidence="3" key="1">
    <citation type="submission" date="2020-11" db="EMBL/GenBank/DDBJ databases">
        <authorList>
            <person name="Tran Van P."/>
        </authorList>
    </citation>
    <scope>NUCLEOTIDE SEQUENCE</scope>
</reference>
<evidence type="ECO:0000313" key="3">
    <source>
        <dbReference type="EMBL" id="CAD7660485.1"/>
    </source>
</evidence>
<dbReference type="AlphaFoldDB" id="A0A7R9QW02"/>
<dbReference type="EMBL" id="CAJPVJ010020377">
    <property type="protein sequence ID" value="CAG2177623.1"/>
    <property type="molecule type" value="Genomic_DNA"/>
</dbReference>
<accession>A0A7R9QW02</accession>
<evidence type="ECO:0000256" key="2">
    <source>
        <dbReference type="SAM" id="Phobius"/>
    </source>
</evidence>
<proteinExistence type="predicted"/>
<dbReference type="InterPro" id="IPR042378">
    <property type="entry name" value="IDD"/>
</dbReference>
<evidence type="ECO:0000313" key="4">
    <source>
        <dbReference type="Proteomes" id="UP000728032"/>
    </source>
</evidence>
<feature type="transmembrane region" description="Helical" evidence="2">
    <location>
        <begin position="66"/>
        <end position="88"/>
    </location>
</feature>
<name>A0A7R9QW02_9ACAR</name>
<feature type="compositionally biased region" description="Polar residues" evidence="1">
    <location>
        <begin position="327"/>
        <end position="339"/>
    </location>
</feature>
<protein>
    <recommendedName>
        <fullName evidence="5">Integral membrane protein DGCR2/IDD</fullName>
    </recommendedName>
</protein>
<organism evidence="3">
    <name type="scientific">Oppiella nova</name>
    <dbReference type="NCBI Taxonomy" id="334625"/>
    <lineage>
        <taxon>Eukaryota</taxon>
        <taxon>Metazoa</taxon>
        <taxon>Ecdysozoa</taxon>
        <taxon>Arthropoda</taxon>
        <taxon>Chelicerata</taxon>
        <taxon>Arachnida</taxon>
        <taxon>Acari</taxon>
        <taxon>Acariformes</taxon>
        <taxon>Sarcoptiformes</taxon>
        <taxon>Oribatida</taxon>
        <taxon>Brachypylina</taxon>
        <taxon>Oppioidea</taxon>
        <taxon>Oppiidae</taxon>
        <taxon>Oppiella</taxon>
    </lineage>
</organism>
<gene>
    <name evidence="3" type="ORF">ONB1V03_LOCUS17052</name>
</gene>
<feature type="compositionally biased region" description="Low complexity" evidence="1">
    <location>
        <begin position="305"/>
        <end position="326"/>
    </location>
</feature>
<evidence type="ECO:0008006" key="5">
    <source>
        <dbReference type="Google" id="ProtNLM"/>
    </source>
</evidence>
<keyword evidence="2" id="KW-0472">Membrane</keyword>
<dbReference type="EMBL" id="OC935202">
    <property type="protein sequence ID" value="CAD7660485.1"/>
    <property type="molecule type" value="Genomic_DNA"/>
</dbReference>
<dbReference type="Proteomes" id="UP000728032">
    <property type="component" value="Unassembled WGS sequence"/>
</dbReference>
<feature type="compositionally biased region" description="Low complexity" evidence="1">
    <location>
        <begin position="340"/>
        <end position="351"/>
    </location>
</feature>
<dbReference type="PANTHER" id="PTHR15256">
    <property type="entry name" value="INTEGRAL MEMBRANE PROTEIN DGCR2/IDD"/>
    <property type="match status" value="1"/>
</dbReference>
<dbReference type="PANTHER" id="PTHR15256:SF6">
    <property type="entry name" value="INTEGRAL MEMBRANE PROTEIN DGCR2_IDD"/>
    <property type="match status" value="1"/>
</dbReference>
<evidence type="ECO:0000256" key="1">
    <source>
        <dbReference type="SAM" id="MobiDB-lite"/>
    </source>
</evidence>
<keyword evidence="2" id="KW-1133">Transmembrane helix</keyword>
<sequence>MCISVLCSPPQQCRQFHAVNGKCCEFVCLDGDFSANNNGIKLFNTTVIKGTGGDNRTHGSVTTNNLGLRLIASTITSFLILALLLFMIHRLRQRRLLLMIRRLQTRRLEQVNGLSADNPNMGYLSGQNCYEQYDFGGSFNEPPPPYTFWKPPEHYIPPGEAPPPYDDSVGVTVVPCFDVTGHTLVNHNNNNRVNITGNCIVGSPTPFQQTQLISAANRQALCAANARSSPFLTTGAMITGTTMGAMAAHPIIDTMGADGSYEHITVVRINDTQPNTGAIMTATVTVDESSVRERVGGVGAESGCTNTFSDSTSTSSIASSDGSSTSGEAFNSPSNCSVISSSSQSTSTQSTVRHQDNGAISRL</sequence>
<dbReference type="OrthoDB" id="6512298at2759"/>
<keyword evidence="2" id="KW-0812">Transmembrane</keyword>
<keyword evidence="4" id="KW-1185">Reference proteome</keyword>
<feature type="region of interest" description="Disordered" evidence="1">
    <location>
        <begin position="295"/>
        <end position="363"/>
    </location>
</feature>
<dbReference type="GO" id="GO:0016020">
    <property type="term" value="C:membrane"/>
    <property type="evidence" value="ECO:0007669"/>
    <property type="project" value="TreeGrafter"/>
</dbReference>